<dbReference type="EnsemblPlants" id="Bo9g064270.1">
    <property type="protein sequence ID" value="Bo9g064270.1"/>
    <property type="gene ID" value="Bo9g064270"/>
</dbReference>
<dbReference type="Proteomes" id="UP000032141">
    <property type="component" value="Chromosome C9"/>
</dbReference>
<evidence type="ECO:0000313" key="2">
    <source>
        <dbReference type="EnsemblPlants" id="Bo9g064270.1"/>
    </source>
</evidence>
<dbReference type="Pfam" id="PF13456">
    <property type="entry name" value="RVT_3"/>
    <property type="match status" value="1"/>
</dbReference>
<evidence type="ECO:0000313" key="3">
    <source>
        <dbReference type="Proteomes" id="UP000032141"/>
    </source>
</evidence>
<sequence>MWEIWTARNKLVFSNQRLEAEDSLSRAISMAREWQEGEAPKENRRKTTIPHQVIAVGTTLKTDAAWSRSYSRAGLGWVVQQLGSTSTFTVVEENVSSPLLAEGLALREGLQKCKELGVRKLNVESDSKNLINSILENNSIGANQHGDQDVLNNLTETTDFPVLKLIFDILRPTVEPDLAWVVKKPKTDMHSYPADHPDNQSIGANQHGDQDVLNNLTELRLEPRPDDRLPVLKLVFPDQLDILRPMVEPDLAWVVKKPKTDMHSHQADHPDSPASVLIIFRALTRSSLLHFPCLDQIYSSPFFLP</sequence>
<dbReference type="eggNOG" id="KOG1075">
    <property type="taxonomic scope" value="Eukaryota"/>
</dbReference>
<protein>
    <recommendedName>
        <fullName evidence="1">RNase H type-1 domain-containing protein</fullName>
    </recommendedName>
</protein>
<dbReference type="CDD" id="cd06222">
    <property type="entry name" value="RNase_H_like"/>
    <property type="match status" value="1"/>
</dbReference>
<reference evidence="2 3" key="1">
    <citation type="journal article" date="2014" name="Genome Biol.">
        <title>Transcriptome and methylome profiling reveals relics of genome dominance in the mesopolyploid Brassica oleracea.</title>
        <authorList>
            <person name="Parkin I.A."/>
            <person name="Koh C."/>
            <person name="Tang H."/>
            <person name="Robinson S.J."/>
            <person name="Kagale S."/>
            <person name="Clarke W.E."/>
            <person name="Town C.D."/>
            <person name="Nixon J."/>
            <person name="Krishnakumar V."/>
            <person name="Bidwell S.L."/>
            <person name="Denoeud F."/>
            <person name="Belcram H."/>
            <person name="Links M.G."/>
            <person name="Just J."/>
            <person name="Clarke C."/>
            <person name="Bender T."/>
            <person name="Huebert T."/>
            <person name="Mason A.S."/>
            <person name="Pires J.C."/>
            <person name="Barker G."/>
            <person name="Moore J."/>
            <person name="Walley P.G."/>
            <person name="Manoli S."/>
            <person name="Batley J."/>
            <person name="Edwards D."/>
            <person name="Nelson M.N."/>
            <person name="Wang X."/>
            <person name="Paterson A.H."/>
            <person name="King G."/>
            <person name="Bancroft I."/>
            <person name="Chalhoub B."/>
            <person name="Sharpe A.G."/>
        </authorList>
    </citation>
    <scope>NUCLEOTIDE SEQUENCE</scope>
    <source>
        <strain evidence="2 3">cv. TO1000</strain>
    </source>
</reference>
<dbReference type="PANTHER" id="PTHR47074:SF11">
    <property type="entry name" value="REVERSE TRANSCRIPTASE-LIKE PROTEIN"/>
    <property type="match status" value="1"/>
</dbReference>
<accession>A0A0D3E6V6</accession>
<dbReference type="SUPFAM" id="SSF53098">
    <property type="entry name" value="Ribonuclease H-like"/>
    <property type="match status" value="1"/>
</dbReference>
<reference evidence="2" key="2">
    <citation type="submission" date="2015-03" db="UniProtKB">
        <authorList>
            <consortium name="EnsemblPlants"/>
        </authorList>
    </citation>
    <scope>IDENTIFICATION</scope>
</reference>
<keyword evidence="3" id="KW-1185">Reference proteome</keyword>
<name>A0A0D3E6V6_BRAOL</name>
<dbReference type="InterPro" id="IPR012337">
    <property type="entry name" value="RNaseH-like_sf"/>
</dbReference>
<dbReference type="GO" id="GO:0003676">
    <property type="term" value="F:nucleic acid binding"/>
    <property type="evidence" value="ECO:0007669"/>
    <property type="project" value="InterPro"/>
</dbReference>
<dbReference type="InterPro" id="IPR044730">
    <property type="entry name" value="RNase_H-like_dom_plant"/>
</dbReference>
<proteinExistence type="predicted"/>
<dbReference type="InterPro" id="IPR002156">
    <property type="entry name" value="RNaseH_domain"/>
</dbReference>
<dbReference type="InterPro" id="IPR036397">
    <property type="entry name" value="RNaseH_sf"/>
</dbReference>
<dbReference type="HOGENOM" id="CLU_913231_0_0_1"/>
<dbReference type="GO" id="GO:0004523">
    <property type="term" value="F:RNA-DNA hybrid ribonuclease activity"/>
    <property type="evidence" value="ECO:0007669"/>
    <property type="project" value="InterPro"/>
</dbReference>
<feature type="domain" description="RNase H type-1" evidence="1">
    <location>
        <begin position="62"/>
        <end position="138"/>
    </location>
</feature>
<dbReference type="Gene3D" id="3.30.420.10">
    <property type="entry name" value="Ribonuclease H-like superfamily/Ribonuclease H"/>
    <property type="match status" value="1"/>
</dbReference>
<dbReference type="AlphaFoldDB" id="A0A0D3E6V6"/>
<dbReference type="InterPro" id="IPR052929">
    <property type="entry name" value="RNase_H-like_EbsB-rel"/>
</dbReference>
<dbReference type="Gramene" id="Bo9g064270.1">
    <property type="protein sequence ID" value="Bo9g064270.1"/>
    <property type="gene ID" value="Bo9g064270"/>
</dbReference>
<dbReference type="PANTHER" id="PTHR47074">
    <property type="entry name" value="BNAC02G40300D PROTEIN"/>
    <property type="match status" value="1"/>
</dbReference>
<organism evidence="2 3">
    <name type="scientific">Brassica oleracea var. oleracea</name>
    <dbReference type="NCBI Taxonomy" id="109376"/>
    <lineage>
        <taxon>Eukaryota</taxon>
        <taxon>Viridiplantae</taxon>
        <taxon>Streptophyta</taxon>
        <taxon>Embryophyta</taxon>
        <taxon>Tracheophyta</taxon>
        <taxon>Spermatophyta</taxon>
        <taxon>Magnoliopsida</taxon>
        <taxon>eudicotyledons</taxon>
        <taxon>Gunneridae</taxon>
        <taxon>Pentapetalae</taxon>
        <taxon>rosids</taxon>
        <taxon>malvids</taxon>
        <taxon>Brassicales</taxon>
        <taxon>Brassicaceae</taxon>
        <taxon>Brassiceae</taxon>
        <taxon>Brassica</taxon>
    </lineage>
</organism>
<evidence type="ECO:0000259" key="1">
    <source>
        <dbReference type="Pfam" id="PF13456"/>
    </source>
</evidence>